<sequence length="142" mass="16284">MSWKQFQPIPSAIELKRAGVKVVRCENATSFLDIRFNKGVLEIPSVFVESCTECIFRNLLAFEFHFRDDANFMASYVCLMSCLIKSKEDMEFLERQGIICNAYGIEVPYLFSGLCENVKLLDFYYFELCNGINAYPKNPGGI</sequence>
<proteinExistence type="predicted"/>
<gene>
    <name evidence="1" type="ORF">Scep_030822</name>
</gene>
<dbReference type="InterPro" id="IPR004158">
    <property type="entry name" value="DUF247_pln"/>
</dbReference>
<dbReference type="PANTHER" id="PTHR31170:SF25">
    <property type="entry name" value="BNAA09G04570D PROTEIN"/>
    <property type="match status" value="1"/>
</dbReference>
<dbReference type="PANTHER" id="PTHR31170">
    <property type="entry name" value="BNAC04G53230D PROTEIN"/>
    <property type="match status" value="1"/>
</dbReference>
<evidence type="ECO:0000313" key="2">
    <source>
        <dbReference type="Proteomes" id="UP001419268"/>
    </source>
</evidence>
<comment type="caution">
    <text evidence="1">The sequence shown here is derived from an EMBL/GenBank/DDBJ whole genome shotgun (WGS) entry which is preliminary data.</text>
</comment>
<keyword evidence="2" id="KW-1185">Reference proteome</keyword>
<dbReference type="AlphaFoldDB" id="A0AAP0E0I2"/>
<name>A0AAP0E0I2_9MAGN</name>
<organism evidence="1 2">
    <name type="scientific">Stephania cephalantha</name>
    <dbReference type="NCBI Taxonomy" id="152367"/>
    <lineage>
        <taxon>Eukaryota</taxon>
        <taxon>Viridiplantae</taxon>
        <taxon>Streptophyta</taxon>
        <taxon>Embryophyta</taxon>
        <taxon>Tracheophyta</taxon>
        <taxon>Spermatophyta</taxon>
        <taxon>Magnoliopsida</taxon>
        <taxon>Ranunculales</taxon>
        <taxon>Menispermaceae</taxon>
        <taxon>Menispermoideae</taxon>
        <taxon>Cissampelideae</taxon>
        <taxon>Stephania</taxon>
    </lineage>
</organism>
<dbReference type="Proteomes" id="UP001419268">
    <property type="component" value="Unassembled WGS sequence"/>
</dbReference>
<reference evidence="1 2" key="1">
    <citation type="submission" date="2024-01" db="EMBL/GenBank/DDBJ databases">
        <title>Genome assemblies of Stephania.</title>
        <authorList>
            <person name="Yang L."/>
        </authorList>
    </citation>
    <scope>NUCLEOTIDE SEQUENCE [LARGE SCALE GENOMIC DNA]</scope>
    <source>
        <strain evidence="1">JXDWG</strain>
        <tissue evidence="1">Leaf</tissue>
    </source>
</reference>
<evidence type="ECO:0000313" key="1">
    <source>
        <dbReference type="EMBL" id="KAK9084351.1"/>
    </source>
</evidence>
<protein>
    <submittedName>
        <fullName evidence="1">Uncharacterized protein</fullName>
    </submittedName>
</protein>
<accession>A0AAP0E0I2</accession>
<dbReference type="Pfam" id="PF03140">
    <property type="entry name" value="DUF247"/>
    <property type="match status" value="1"/>
</dbReference>
<dbReference type="EMBL" id="JBBNAG010000013">
    <property type="protein sequence ID" value="KAK9084351.1"/>
    <property type="molecule type" value="Genomic_DNA"/>
</dbReference>